<dbReference type="Gene3D" id="2.40.180.10">
    <property type="entry name" value="Catalase core domain"/>
    <property type="match status" value="1"/>
</dbReference>
<keyword evidence="7 11" id="KW-0376">Hydrogen peroxide</keyword>
<evidence type="ECO:0000256" key="5">
    <source>
        <dbReference type="ARBA" id="ARBA00023002"/>
    </source>
</evidence>
<comment type="similarity">
    <text evidence="1 11">Belongs to the catalase family.</text>
</comment>
<accession>A0A561EUY7</accession>
<comment type="cofactor">
    <cofactor evidence="10">
        <name>heme</name>
        <dbReference type="ChEBI" id="CHEBI:30413"/>
    </cofactor>
</comment>
<evidence type="ECO:0000256" key="4">
    <source>
        <dbReference type="ARBA" id="ARBA00022723"/>
    </source>
</evidence>
<reference evidence="14 15" key="1">
    <citation type="submission" date="2019-06" db="EMBL/GenBank/DDBJ databases">
        <title>Sequencing the genomes of 1000 actinobacteria strains.</title>
        <authorList>
            <person name="Klenk H.-P."/>
        </authorList>
    </citation>
    <scope>NUCLEOTIDE SEQUENCE [LARGE SCALE GENOMIC DNA]</scope>
    <source>
        <strain evidence="14 15">DSM 41649</strain>
    </source>
</reference>
<name>A0A561EUY7_9ACTN</name>
<dbReference type="SMART" id="SM01060">
    <property type="entry name" value="Catalase"/>
    <property type="match status" value="1"/>
</dbReference>
<dbReference type="GO" id="GO:0042542">
    <property type="term" value="P:response to hydrogen peroxide"/>
    <property type="evidence" value="ECO:0007669"/>
    <property type="project" value="TreeGrafter"/>
</dbReference>
<feature type="binding site" description="axial binding residue" evidence="10">
    <location>
        <position position="342"/>
    </location>
    <ligand>
        <name>heme</name>
        <dbReference type="ChEBI" id="CHEBI:30413"/>
    </ligand>
    <ligandPart>
        <name>Fe</name>
        <dbReference type="ChEBI" id="CHEBI:18248"/>
    </ligandPart>
</feature>
<keyword evidence="3 10" id="KW-0349">Heme</keyword>
<dbReference type="PROSITE" id="PS51402">
    <property type="entry name" value="CATALASE_3"/>
    <property type="match status" value="1"/>
</dbReference>
<keyword evidence="4 10" id="KW-0479">Metal-binding</keyword>
<organism evidence="14 15">
    <name type="scientific">Kitasatospora atroaurantiaca</name>
    <dbReference type="NCBI Taxonomy" id="285545"/>
    <lineage>
        <taxon>Bacteria</taxon>
        <taxon>Bacillati</taxon>
        <taxon>Actinomycetota</taxon>
        <taxon>Actinomycetes</taxon>
        <taxon>Kitasatosporales</taxon>
        <taxon>Streptomycetaceae</taxon>
        <taxon>Kitasatospora</taxon>
    </lineage>
</organism>
<dbReference type="Pfam" id="PF00199">
    <property type="entry name" value="Catalase"/>
    <property type="match status" value="1"/>
</dbReference>
<protein>
    <recommendedName>
        <fullName evidence="11">Catalase</fullName>
        <ecNumber evidence="11">1.11.1.6</ecNumber>
    </recommendedName>
</protein>
<evidence type="ECO:0000256" key="10">
    <source>
        <dbReference type="PIRSR" id="PIRSR038928-2"/>
    </source>
</evidence>
<evidence type="ECO:0000256" key="3">
    <source>
        <dbReference type="ARBA" id="ARBA00022617"/>
    </source>
</evidence>
<feature type="active site" evidence="9">
    <location>
        <position position="132"/>
    </location>
</feature>
<evidence type="ECO:0000259" key="13">
    <source>
        <dbReference type="SMART" id="SM01060"/>
    </source>
</evidence>
<dbReference type="FunFam" id="2.40.180.10:FF:000001">
    <property type="entry name" value="Catalase"/>
    <property type="match status" value="1"/>
</dbReference>
<evidence type="ECO:0000256" key="12">
    <source>
        <dbReference type="SAM" id="MobiDB-lite"/>
    </source>
</evidence>
<feature type="domain" description="Catalase core" evidence="13">
    <location>
        <begin position="12"/>
        <end position="396"/>
    </location>
</feature>
<evidence type="ECO:0000256" key="9">
    <source>
        <dbReference type="PIRSR" id="PIRSR038928-1"/>
    </source>
</evidence>
<feature type="active site" evidence="9">
    <location>
        <position position="59"/>
    </location>
</feature>
<dbReference type="PROSITE" id="PS00438">
    <property type="entry name" value="CATALASE_2"/>
    <property type="match status" value="1"/>
</dbReference>
<dbReference type="PRINTS" id="PR00067">
    <property type="entry name" value="CATALASE"/>
</dbReference>
<evidence type="ECO:0000256" key="7">
    <source>
        <dbReference type="ARBA" id="ARBA00023324"/>
    </source>
</evidence>
<dbReference type="InterPro" id="IPR010582">
    <property type="entry name" value="Catalase_immune_responsive"/>
</dbReference>
<evidence type="ECO:0000256" key="11">
    <source>
        <dbReference type="RuleBase" id="RU000498"/>
    </source>
</evidence>
<dbReference type="EMBL" id="VIVR01000001">
    <property type="protein sequence ID" value="TWE19401.1"/>
    <property type="molecule type" value="Genomic_DNA"/>
</dbReference>
<dbReference type="PIRSF" id="PIRSF038928">
    <property type="entry name" value="Catalase_clade1-3"/>
    <property type="match status" value="1"/>
</dbReference>
<evidence type="ECO:0000313" key="15">
    <source>
        <dbReference type="Proteomes" id="UP000318416"/>
    </source>
</evidence>
<gene>
    <name evidence="14" type="ORF">FB465_4518</name>
</gene>
<dbReference type="PROSITE" id="PS00437">
    <property type="entry name" value="CATALASE_1"/>
    <property type="match status" value="1"/>
</dbReference>
<dbReference type="InterPro" id="IPR020835">
    <property type="entry name" value="Catalase_sf"/>
</dbReference>
<dbReference type="PANTHER" id="PTHR11465:SF9">
    <property type="entry name" value="CATALASE"/>
    <property type="match status" value="1"/>
</dbReference>
<dbReference type="GO" id="GO:0020037">
    <property type="term" value="F:heme binding"/>
    <property type="evidence" value="ECO:0007669"/>
    <property type="project" value="InterPro"/>
</dbReference>
<comment type="caution">
    <text evidence="14">The sequence shown here is derived from an EMBL/GenBank/DDBJ whole genome shotgun (WGS) entry which is preliminary data.</text>
</comment>
<dbReference type="OrthoDB" id="3169619at2"/>
<keyword evidence="5 11" id="KW-0560">Oxidoreductase</keyword>
<dbReference type="PANTHER" id="PTHR11465">
    <property type="entry name" value="CATALASE"/>
    <property type="match status" value="1"/>
</dbReference>
<dbReference type="InterPro" id="IPR024708">
    <property type="entry name" value="Catalase_AS"/>
</dbReference>
<dbReference type="InterPro" id="IPR018028">
    <property type="entry name" value="Catalase"/>
</dbReference>
<dbReference type="InterPro" id="IPR002226">
    <property type="entry name" value="Catalase_haem_BS"/>
</dbReference>
<dbReference type="GO" id="GO:0005737">
    <property type="term" value="C:cytoplasm"/>
    <property type="evidence" value="ECO:0007669"/>
    <property type="project" value="TreeGrafter"/>
</dbReference>
<evidence type="ECO:0000256" key="2">
    <source>
        <dbReference type="ARBA" id="ARBA00022559"/>
    </source>
</evidence>
<dbReference type="AlphaFoldDB" id="A0A561EUY7"/>
<keyword evidence="2 11" id="KW-0575">Peroxidase</keyword>
<evidence type="ECO:0000313" key="14">
    <source>
        <dbReference type="EMBL" id="TWE19401.1"/>
    </source>
</evidence>
<proteinExistence type="inferred from homology"/>
<dbReference type="InterPro" id="IPR040333">
    <property type="entry name" value="Catalase_3"/>
</dbReference>
<feature type="region of interest" description="Disordered" evidence="12">
    <location>
        <begin position="364"/>
        <end position="387"/>
    </location>
</feature>
<dbReference type="InterPro" id="IPR024711">
    <property type="entry name" value="Catalase_clade1/3"/>
</dbReference>
<dbReference type="GO" id="GO:0004096">
    <property type="term" value="F:catalase activity"/>
    <property type="evidence" value="ECO:0007669"/>
    <property type="project" value="UniProtKB-EC"/>
</dbReference>
<dbReference type="SUPFAM" id="SSF56634">
    <property type="entry name" value="Heme-dependent catalase-like"/>
    <property type="match status" value="1"/>
</dbReference>
<keyword evidence="6 10" id="KW-0408">Iron</keyword>
<dbReference type="Pfam" id="PF06628">
    <property type="entry name" value="Catalase-rel"/>
    <property type="match status" value="1"/>
</dbReference>
<dbReference type="Proteomes" id="UP000318416">
    <property type="component" value="Unassembled WGS sequence"/>
</dbReference>
<dbReference type="CDD" id="cd08156">
    <property type="entry name" value="catalase_clade_3"/>
    <property type="match status" value="1"/>
</dbReference>
<evidence type="ECO:0000256" key="8">
    <source>
        <dbReference type="ARBA" id="ARBA00049254"/>
    </source>
</evidence>
<dbReference type="InterPro" id="IPR011614">
    <property type="entry name" value="Catalase_core"/>
</dbReference>
<feature type="region of interest" description="Disordered" evidence="12">
    <location>
        <begin position="1"/>
        <end position="28"/>
    </location>
</feature>
<comment type="catalytic activity">
    <reaction evidence="8 11">
        <text>2 H2O2 = O2 + 2 H2O</text>
        <dbReference type="Rhea" id="RHEA:20309"/>
        <dbReference type="ChEBI" id="CHEBI:15377"/>
        <dbReference type="ChEBI" id="CHEBI:15379"/>
        <dbReference type="ChEBI" id="CHEBI:16240"/>
        <dbReference type="EC" id="1.11.1.6"/>
    </reaction>
</comment>
<dbReference type="EC" id="1.11.1.6" evidence="11"/>
<dbReference type="GO" id="GO:0046872">
    <property type="term" value="F:metal ion binding"/>
    <property type="evidence" value="ECO:0007669"/>
    <property type="project" value="UniProtKB-KW"/>
</dbReference>
<dbReference type="RefSeq" id="WP_145793131.1">
    <property type="nucleotide sequence ID" value="NZ_BAAABR010000022.1"/>
</dbReference>
<dbReference type="GO" id="GO:0042744">
    <property type="term" value="P:hydrogen peroxide catabolic process"/>
    <property type="evidence" value="ECO:0007669"/>
    <property type="project" value="UniProtKB-KW"/>
</dbReference>
<evidence type="ECO:0000256" key="1">
    <source>
        <dbReference type="ARBA" id="ARBA00005329"/>
    </source>
</evidence>
<evidence type="ECO:0000256" key="6">
    <source>
        <dbReference type="ARBA" id="ARBA00023004"/>
    </source>
</evidence>
<sequence>MTAQDELRPTLTTEAGAPVADNQNTETAGIGGPALIQDQLLFEKLAHFNRERIPERVVHARGAAAYGTFTVTADVTAYTRAKFLSEVGKQTETFLRFSTVAGNLGSADAVRDPRGFALKFYTEDGNYDLVGNNTPVFFIKDAIKFPDFIHTQKRDPYTGSQEADNVWDFWGLSPESTHQVTWLFGDRGIPATYRHLNGYGSHTYQWQNEAGEYFWVKYHFKTDQGIKNLTSEEAAALAGEDPDSHQRDLRESIESGEFPSWTVQVQIMPAADAANYRFNPFDLTKVWPHADYPPIEIGKLELNRNPDNIFAEVEQSIFSPAHFVPGIGPSPDKMLQGRLFAYADAHRYRVGINADHLPVNRPHATEARTNSRDGYLYDGRHGRQKNYEPNTFGGPVETGRPLWSAVPVNGLTGNHEAPSHAEDSDFVQAGNLYRLFSEDEKQRLIANLAGFIAKVSADRDDIVERAVENFRQADADYGQRLEAAVRELRKQQ</sequence>
<keyword evidence="15" id="KW-1185">Reference proteome</keyword>